<evidence type="ECO:0000313" key="2">
    <source>
        <dbReference type="Proteomes" id="UP001055879"/>
    </source>
</evidence>
<organism evidence="1 2">
    <name type="scientific">Arctium lappa</name>
    <name type="common">Greater burdock</name>
    <name type="synonym">Lappa major</name>
    <dbReference type="NCBI Taxonomy" id="4217"/>
    <lineage>
        <taxon>Eukaryota</taxon>
        <taxon>Viridiplantae</taxon>
        <taxon>Streptophyta</taxon>
        <taxon>Embryophyta</taxon>
        <taxon>Tracheophyta</taxon>
        <taxon>Spermatophyta</taxon>
        <taxon>Magnoliopsida</taxon>
        <taxon>eudicotyledons</taxon>
        <taxon>Gunneridae</taxon>
        <taxon>Pentapetalae</taxon>
        <taxon>asterids</taxon>
        <taxon>campanulids</taxon>
        <taxon>Asterales</taxon>
        <taxon>Asteraceae</taxon>
        <taxon>Carduoideae</taxon>
        <taxon>Cardueae</taxon>
        <taxon>Arctiinae</taxon>
        <taxon>Arctium</taxon>
    </lineage>
</organism>
<sequence length="120" mass="13891">MINKINSSSLFHVKYARKRLHTNVFVCIFSLLRSLIRVLNRAGSQFRMYFNKLISWSYDLVIKKLAGHKEPTENIKGDRLAMERNGSGRIRLDAFISSFLILDILNLMIITLNSKSFLQA</sequence>
<evidence type="ECO:0000313" key="1">
    <source>
        <dbReference type="EMBL" id="KAI3669071.1"/>
    </source>
</evidence>
<dbReference type="EMBL" id="CM042062">
    <property type="protein sequence ID" value="KAI3669071.1"/>
    <property type="molecule type" value="Genomic_DNA"/>
</dbReference>
<name>A0ACB8XLJ0_ARCLA</name>
<gene>
    <name evidence="1" type="ORF">L6452_40292</name>
</gene>
<reference evidence="1 2" key="2">
    <citation type="journal article" date="2022" name="Mol. Ecol. Resour.">
        <title>The genomes of chicory, endive, great burdock and yacon provide insights into Asteraceae paleo-polyploidization history and plant inulin production.</title>
        <authorList>
            <person name="Fan W."/>
            <person name="Wang S."/>
            <person name="Wang H."/>
            <person name="Wang A."/>
            <person name="Jiang F."/>
            <person name="Liu H."/>
            <person name="Zhao H."/>
            <person name="Xu D."/>
            <person name="Zhang Y."/>
        </authorList>
    </citation>
    <scope>NUCLEOTIDE SEQUENCE [LARGE SCALE GENOMIC DNA]</scope>
    <source>
        <strain evidence="2">cv. Niubang</strain>
    </source>
</reference>
<accession>A0ACB8XLJ0</accession>
<comment type="caution">
    <text evidence="1">The sequence shown here is derived from an EMBL/GenBank/DDBJ whole genome shotgun (WGS) entry which is preliminary data.</text>
</comment>
<protein>
    <submittedName>
        <fullName evidence="1">Uncharacterized protein</fullName>
    </submittedName>
</protein>
<dbReference type="Proteomes" id="UP001055879">
    <property type="component" value="Linkage Group LG16"/>
</dbReference>
<keyword evidence="2" id="KW-1185">Reference proteome</keyword>
<reference evidence="2" key="1">
    <citation type="journal article" date="2022" name="Mol. Ecol. Resour.">
        <title>The genomes of chicory, endive, great burdock and yacon provide insights into Asteraceae palaeo-polyploidization history and plant inulin production.</title>
        <authorList>
            <person name="Fan W."/>
            <person name="Wang S."/>
            <person name="Wang H."/>
            <person name="Wang A."/>
            <person name="Jiang F."/>
            <person name="Liu H."/>
            <person name="Zhao H."/>
            <person name="Xu D."/>
            <person name="Zhang Y."/>
        </authorList>
    </citation>
    <scope>NUCLEOTIDE SEQUENCE [LARGE SCALE GENOMIC DNA]</scope>
    <source>
        <strain evidence="2">cv. Niubang</strain>
    </source>
</reference>
<proteinExistence type="predicted"/>